<dbReference type="Gene3D" id="3.40.30.10">
    <property type="entry name" value="Glutaredoxin"/>
    <property type="match status" value="1"/>
</dbReference>
<sequence>MVKVLFYTKENCGLCNDANTLLELLREEFTFKTEYRDIYTNDVWLEKYQLTIPVIEVNGKQLNAVEINYESLHDLLEKESTREAN</sequence>
<dbReference type="EMBL" id="RCHR01000002">
    <property type="protein sequence ID" value="RLL46611.1"/>
    <property type="molecule type" value="Genomic_DNA"/>
</dbReference>
<dbReference type="OrthoDB" id="32865at2"/>
<dbReference type="AlphaFoldDB" id="A0A498DFB2"/>
<dbReference type="Proteomes" id="UP000270219">
    <property type="component" value="Unassembled WGS sequence"/>
</dbReference>
<dbReference type="InterPro" id="IPR036249">
    <property type="entry name" value="Thioredoxin-like_sf"/>
</dbReference>
<keyword evidence="2" id="KW-1185">Reference proteome</keyword>
<dbReference type="PANTHER" id="PTHR33558">
    <property type="entry name" value="GLUTAREDOXIN-LIKE PROTEIN C5ORF63 HOMOLOG"/>
    <property type="match status" value="1"/>
</dbReference>
<comment type="caution">
    <text evidence="1">The sequence shown here is derived from an EMBL/GenBank/DDBJ whole genome shotgun (WGS) entry which is preliminary data.</text>
</comment>
<dbReference type="Pfam" id="PF05768">
    <property type="entry name" value="Glrx-like"/>
    <property type="match status" value="1"/>
</dbReference>
<organism evidence="1 2">
    <name type="scientific">Oceanobacillus piezotolerans</name>
    <dbReference type="NCBI Taxonomy" id="2448030"/>
    <lineage>
        <taxon>Bacteria</taxon>
        <taxon>Bacillati</taxon>
        <taxon>Bacillota</taxon>
        <taxon>Bacilli</taxon>
        <taxon>Bacillales</taxon>
        <taxon>Bacillaceae</taxon>
        <taxon>Oceanobacillus</taxon>
    </lineage>
</organism>
<name>A0A498DFB2_9BACI</name>
<proteinExistence type="predicted"/>
<dbReference type="SUPFAM" id="SSF52833">
    <property type="entry name" value="Thioredoxin-like"/>
    <property type="match status" value="1"/>
</dbReference>
<dbReference type="PANTHER" id="PTHR33558:SF1">
    <property type="entry name" value="GLUTAREDOXIN-LIKE PROTEIN C5ORF63 HOMOLOG"/>
    <property type="match status" value="1"/>
</dbReference>
<protein>
    <submittedName>
        <fullName evidence="1">Glutaredoxin family protein</fullName>
    </submittedName>
</protein>
<evidence type="ECO:0000313" key="1">
    <source>
        <dbReference type="EMBL" id="RLL46611.1"/>
    </source>
</evidence>
<evidence type="ECO:0000313" key="2">
    <source>
        <dbReference type="Proteomes" id="UP000270219"/>
    </source>
</evidence>
<accession>A0A498DFB2</accession>
<gene>
    <name evidence="1" type="ORF">D8M04_05235</name>
</gene>
<reference evidence="1 2" key="1">
    <citation type="submission" date="2018-10" db="EMBL/GenBank/DDBJ databases">
        <title>Oceanobacillus sp. YLB-02 draft genome.</title>
        <authorList>
            <person name="Yu L."/>
        </authorList>
    </citation>
    <scope>NUCLEOTIDE SEQUENCE [LARGE SCALE GENOMIC DNA]</scope>
    <source>
        <strain evidence="1 2">YLB-02</strain>
    </source>
</reference>
<dbReference type="InterPro" id="IPR008554">
    <property type="entry name" value="Glutaredoxin-like"/>
</dbReference>
<dbReference type="InterPro" id="IPR052565">
    <property type="entry name" value="Glutaredoxin-like_YDR286C"/>
</dbReference>